<keyword evidence="1" id="KW-0240">DNA-directed RNA polymerase</keyword>
<evidence type="ECO:0000256" key="2">
    <source>
        <dbReference type="ARBA" id="ARBA00023163"/>
    </source>
</evidence>
<dbReference type="GO" id="GO:0000428">
    <property type="term" value="C:DNA-directed RNA polymerase complex"/>
    <property type="evidence" value="ECO:0007669"/>
    <property type="project" value="UniProtKB-KW"/>
</dbReference>
<dbReference type="SUPFAM" id="SSF63562">
    <property type="entry name" value="RPB6/omega subunit-like"/>
    <property type="match status" value="1"/>
</dbReference>
<dbReference type="AlphaFoldDB" id="A0A6C0J8I6"/>
<accession>A0A6C0J8I6</accession>
<evidence type="ECO:0008006" key="5">
    <source>
        <dbReference type="Google" id="ProtNLM"/>
    </source>
</evidence>
<proteinExistence type="predicted"/>
<dbReference type="EMBL" id="MN740334">
    <property type="protein sequence ID" value="QHU01046.1"/>
    <property type="molecule type" value="Genomic_DNA"/>
</dbReference>
<protein>
    <recommendedName>
        <fullName evidence="5">DNA-directed RNA polymerase</fullName>
    </recommendedName>
</protein>
<sequence length="179" mass="20805">MSKKLQKEDIDDTFEEEDDEIGTGIEEDYEDEDEDDDDINDADDIEVEDDMDDDLEDYTIEQDNIYDIKDDTDITDDIEILTHVYSIDKEKSNVIRTTPYLTKYEMVKALAIRVQMLNKHAPPTVPASFFEDNKYPMDTEDIALMELRSHRLPLMIKRPLPNGESVIIPISELLINIKL</sequence>
<dbReference type="GO" id="GO:0003677">
    <property type="term" value="F:DNA binding"/>
    <property type="evidence" value="ECO:0007669"/>
    <property type="project" value="InterPro"/>
</dbReference>
<evidence type="ECO:0000256" key="1">
    <source>
        <dbReference type="ARBA" id="ARBA00022478"/>
    </source>
</evidence>
<name>A0A6C0J8I6_9ZZZZ</name>
<organism evidence="4">
    <name type="scientific">viral metagenome</name>
    <dbReference type="NCBI Taxonomy" id="1070528"/>
    <lineage>
        <taxon>unclassified sequences</taxon>
        <taxon>metagenomes</taxon>
        <taxon>organismal metagenomes</taxon>
    </lineage>
</organism>
<evidence type="ECO:0000313" key="4">
    <source>
        <dbReference type="EMBL" id="QHU01046.1"/>
    </source>
</evidence>
<dbReference type="InterPro" id="IPR036161">
    <property type="entry name" value="RPB6/omega-like_sf"/>
</dbReference>
<dbReference type="GO" id="GO:0006351">
    <property type="term" value="P:DNA-templated transcription"/>
    <property type="evidence" value="ECO:0007669"/>
    <property type="project" value="InterPro"/>
</dbReference>
<dbReference type="Gene3D" id="3.90.940.10">
    <property type="match status" value="1"/>
</dbReference>
<feature type="region of interest" description="Disordered" evidence="3">
    <location>
        <begin position="1"/>
        <end position="50"/>
    </location>
</feature>
<feature type="compositionally biased region" description="Acidic residues" evidence="3">
    <location>
        <begin position="9"/>
        <end position="50"/>
    </location>
</feature>
<dbReference type="GO" id="GO:0003899">
    <property type="term" value="F:DNA-directed RNA polymerase activity"/>
    <property type="evidence" value="ECO:0007669"/>
    <property type="project" value="InterPro"/>
</dbReference>
<evidence type="ECO:0000256" key="3">
    <source>
        <dbReference type="SAM" id="MobiDB-lite"/>
    </source>
</evidence>
<reference evidence="4" key="1">
    <citation type="journal article" date="2020" name="Nature">
        <title>Giant virus diversity and host interactions through global metagenomics.</title>
        <authorList>
            <person name="Schulz F."/>
            <person name="Roux S."/>
            <person name="Paez-Espino D."/>
            <person name="Jungbluth S."/>
            <person name="Walsh D.A."/>
            <person name="Denef V.J."/>
            <person name="McMahon K.D."/>
            <person name="Konstantinidis K.T."/>
            <person name="Eloe-Fadrosh E.A."/>
            <person name="Kyrpides N.C."/>
            <person name="Woyke T."/>
        </authorList>
    </citation>
    <scope>NUCLEOTIDE SEQUENCE</scope>
    <source>
        <strain evidence="4">GVMAG-M-3300025860-20</strain>
    </source>
</reference>
<keyword evidence="2" id="KW-0804">Transcription</keyword>